<evidence type="ECO:0000259" key="1">
    <source>
        <dbReference type="Pfam" id="PF13966"/>
    </source>
</evidence>
<dbReference type="RefSeq" id="XP_056845541.1">
    <property type="nucleotide sequence ID" value="XM_056989561.1"/>
</dbReference>
<feature type="domain" description="Reverse transcriptase zinc-binding" evidence="1">
    <location>
        <begin position="108"/>
        <end position="192"/>
    </location>
</feature>
<dbReference type="InterPro" id="IPR026960">
    <property type="entry name" value="RVT-Znf"/>
</dbReference>
<dbReference type="PANTHER" id="PTHR47746:SF83">
    <property type="entry name" value="NON-LTR RETROLELEMENT REVERSE TRANSCRIPTASE-RELATED"/>
    <property type="match status" value="1"/>
</dbReference>
<dbReference type="AlphaFoldDB" id="A0A9W3C1M9"/>
<evidence type="ECO:0000313" key="2">
    <source>
        <dbReference type="Proteomes" id="UP000504610"/>
    </source>
</evidence>
<accession>A0A9W3C1M9</accession>
<dbReference type="Proteomes" id="UP000504610">
    <property type="component" value="Chromosome 1"/>
</dbReference>
<reference evidence="3" key="2">
    <citation type="submission" date="2025-08" db="UniProtKB">
        <authorList>
            <consortium name="RefSeq"/>
        </authorList>
    </citation>
    <scope>IDENTIFICATION</scope>
    <source>
        <tissue evidence="3">Leaf</tissue>
    </source>
</reference>
<organism evidence="2 3">
    <name type="scientific">Raphanus sativus</name>
    <name type="common">Radish</name>
    <name type="synonym">Raphanus raphanistrum var. sativus</name>
    <dbReference type="NCBI Taxonomy" id="3726"/>
    <lineage>
        <taxon>Eukaryota</taxon>
        <taxon>Viridiplantae</taxon>
        <taxon>Streptophyta</taxon>
        <taxon>Embryophyta</taxon>
        <taxon>Tracheophyta</taxon>
        <taxon>Spermatophyta</taxon>
        <taxon>Magnoliopsida</taxon>
        <taxon>eudicotyledons</taxon>
        <taxon>Gunneridae</taxon>
        <taxon>Pentapetalae</taxon>
        <taxon>rosids</taxon>
        <taxon>malvids</taxon>
        <taxon>Brassicales</taxon>
        <taxon>Brassicaceae</taxon>
        <taxon>Brassiceae</taxon>
        <taxon>Raphanus</taxon>
    </lineage>
</organism>
<dbReference type="Pfam" id="PF13966">
    <property type="entry name" value="zf-RVT"/>
    <property type="match status" value="1"/>
</dbReference>
<gene>
    <name evidence="3" type="primary">LOC108844894</name>
</gene>
<dbReference type="KEGG" id="rsz:108844894"/>
<name>A0A9W3C1M9_RAPSA</name>
<dbReference type="PANTHER" id="PTHR47746">
    <property type="entry name" value="ZF-RVT DOMAIN-CONTAINING PROTEIN"/>
    <property type="match status" value="1"/>
</dbReference>
<sequence length="295" mass="33305">MKLRTLARPFIKCSLISGNDAFFWHDDWTELGPLLGIVGDTGPMVTGISLEAKISDVCVDNVWNLPRSRHPIARVLKASIPQSSLNLISQGKDTFYLKIGPDDTTGRFSAAKTWKALNPCTDSFSWHKTVWFTGGIPKHAFNTWVVFRDRLPTRDRLISWGLIVPSHCLLCQNGDESRGHFFLVCQFSSQLWISMFDQSSQTPPSDLESTRIWIPLVASDQKLRTVLLLIFHAVVYFVWKERNSRLHLNPSRSTSSLKKEIATLLRAKLAALDRVSLSSHHPSTTLVTATTYLRT</sequence>
<evidence type="ECO:0000313" key="3">
    <source>
        <dbReference type="RefSeq" id="XP_056845541.1"/>
    </source>
</evidence>
<dbReference type="GeneID" id="108844894"/>
<proteinExistence type="predicted"/>
<protein>
    <submittedName>
        <fullName evidence="3">Uncharacterized protein LOC108844894</fullName>
    </submittedName>
</protein>
<keyword evidence="2" id="KW-1185">Reference proteome</keyword>
<reference evidence="2" key="1">
    <citation type="journal article" date="2019" name="Database">
        <title>The radish genome database (RadishGD): an integrated information resource for radish genomics.</title>
        <authorList>
            <person name="Yu H.J."/>
            <person name="Baek S."/>
            <person name="Lee Y.J."/>
            <person name="Cho A."/>
            <person name="Mun J.H."/>
        </authorList>
    </citation>
    <scope>NUCLEOTIDE SEQUENCE [LARGE SCALE GENOMIC DNA]</scope>
    <source>
        <strain evidence="2">cv. WK10039</strain>
    </source>
</reference>
<dbReference type="OrthoDB" id="1749560at2759"/>